<dbReference type="OrthoDB" id="10250105at2759"/>
<dbReference type="NCBIfam" id="TIGR00121">
    <property type="entry name" value="birA_ligase"/>
    <property type="match status" value="1"/>
</dbReference>
<evidence type="ECO:0000256" key="1">
    <source>
        <dbReference type="ARBA" id="ARBA00009934"/>
    </source>
</evidence>
<dbReference type="InterPro" id="IPR045864">
    <property type="entry name" value="aa-tRNA-synth_II/BPL/LPL"/>
</dbReference>
<dbReference type="EMBL" id="JAACJJ010000015">
    <property type="protein sequence ID" value="KAF5325174.1"/>
    <property type="molecule type" value="Genomic_DNA"/>
</dbReference>
<dbReference type="SUPFAM" id="SSF55681">
    <property type="entry name" value="Class II aaRS and biotin synthetases"/>
    <property type="match status" value="1"/>
</dbReference>
<evidence type="ECO:0000259" key="3">
    <source>
        <dbReference type="PROSITE" id="PS51733"/>
    </source>
</evidence>
<feature type="domain" description="BPL/LPL catalytic" evidence="3">
    <location>
        <begin position="329"/>
        <end position="531"/>
    </location>
</feature>
<evidence type="ECO:0000313" key="5">
    <source>
        <dbReference type="Proteomes" id="UP000567179"/>
    </source>
</evidence>
<name>A0A8H5BKP6_9AGAR</name>
<keyword evidence="5" id="KW-1185">Reference proteome</keyword>
<dbReference type="AlphaFoldDB" id="A0A8H5BKP6"/>
<comment type="similarity">
    <text evidence="1">Belongs to the biotin--protein ligase family.</text>
</comment>
<comment type="caution">
    <text evidence="4">The sequence shown here is derived from an EMBL/GenBank/DDBJ whole genome shotgun (WGS) entry which is preliminary data.</text>
</comment>
<dbReference type="GO" id="GO:0005737">
    <property type="term" value="C:cytoplasm"/>
    <property type="evidence" value="ECO:0007669"/>
    <property type="project" value="TreeGrafter"/>
</dbReference>
<dbReference type="InterPro" id="IPR004408">
    <property type="entry name" value="Biotin_CoA_COase_ligase"/>
</dbReference>
<dbReference type="CDD" id="cd16442">
    <property type="entry name" value="BPL"/>
    <property type="match status" value="1"/>
</dbReference>
<dbReference type="PROSITE" id="PS51733">
    <property type="entry name" value="BPL_LPL_CATALYTIC"/>
    <property type="match status" value="1"/>
</dbReference>
<sequence length="618" mass="66030">MNVLVYSGPEIAQNSLNGVLSALRVVLLPHYTVQPITHQALTTQPWQSSCALLVLPRSKQRVGSSITTPIVKFVEEGGKYLAIGTSASATLRSGGIGSGLTTLNFGQDAEEAPFRFFDRVANAYITFEEAPNVESGVTSLKTSDGTVVDGLHDTGATLIGFSDLKNASIHATRPDGSAAAVIAGASKGRISLWGPDVADAASHKLLISTLTGLGLQIPQDPSTNARPTAQFLTGNPSKVDIVARITAAIAAPRPGDQLTSFKDANDEFRFHVYEESASVLEASRVGSTDPATWQPKGVIVYPDGKLPPRALTPLFDVELFYDALEAARGATAASFSPWGLGDALMYGEVVTSTQTMLDKNPVFLRQLPTPLLSLASYQLAGRGRGSNVWLSPSGCLQFSIVLRVGLDSLPPSKLVFLQYLFALSVVEACSDESVLGPKAGAHVRLKWPNDIYTSVGANGKDDLRKIGGVLVNTSFQGGQVDIVIGCGVNVLNLPPMTSLSQLSPASRAPLSMEKTTAAIMARFGSMWSTFLEKKGSFEPFLDLYLRRWLHSDQLVTLTTTTPHTAVRIVGITTDYGLLRTVPDRMGMRRSGGDDEDYIDLQPDGNSFDLMANLIKSKS</sequence>
<dbReference type="Proteomes" id="UP000567179">
    <property type="component" value="Unassembled WGS sequence"/>
</dbReference>
<accession>A0A8H5BKP6</accession>
<reference evidence="4 5" key="1">
    <citation type="journal article" date="2020" name="ISME J.">
        <title>Uncovering the hidden diversity of litter-decomposition mechanisms in mushroom-forming fungi.</title>
        <authorList>
            <person name="Floudas D."/>
            <person name="Bentzer J."/>
            <person name="Ahren D."/>
            <person name="Johansson T."/>
            <person name="Persson P."/>
            <person name="Tunlid A."/>
        </authorList>
    </citation>
    <scope>NUCLEOTIDE SEQUENCE [LARGE SCALE GENOMIC DNA]</scope>
    <source>
        <strain evidence="4 5">CBS 101986</strain>
    </source>
</reference>
<protein>
    <recommendedName>
        <fullName evidence="3">BPL/LPL catalytic domain-containing protein</fullName>
    </recommendedName>
</protein>
<dbReference type="Pfam" id="PF03099">
    <property type="entry name" value="BPL_LplA_LipB"/>
    <property type="match status" value="1"/>
</dbReference>
<organism evidence="4 5">
    <name type="scientific">Psilocybe cf. subviscida</name>
    <dbReference type="NCBI Taxonomy" id="2480587"/>
    <lineage>
        <taxon>Eukaryota</taxon>
        <taxon>Fungi</taxon>
        <taxon>Dikarya</taxon>
        <taxon>Basidiomycota</taxon>
        <taxon>Agaricomycotina</taxon>
        <taxon>Agaricomycetes</taxon>
        <taxon>Agaricomycetidae</taxon>
        <taxon>Agaricales</taxon>
        <taxon>Agaricineae</taxon>
        <taxon>Strophariaceae</taxon>
        <taxon>Psilocybe</taxon>
    </lineage>
</organism>
<evidence type="ECO:0000256" key="2">
    <source>
        <dbReference type="ARBA" id="ARBA00022598"/>
    </source>
</evidence>
<dbReference type="Gene3D" id="3.30.930.10">
    <property type="entry name" value="Bira Bifunctional Protein, Domain 2"/>
    <property type="match status" value="1"/>
</dbReference>
<proteinExistence type="inferred from homology"/>
<gene>
    <name evidence="4" type="ORF">D9619_009794</name>
</gene>
<evidence type="ECO:0000313" key="4">
    <source>
        <dbReference type="EMBL" id="KAF5325174.1"/>
    </source>
</evidence>
<keyword evidence="2" id="KW-0436">Ligase</keyword>
<dbReference type="PANTHER" id="PTHR12835:SF5">
    <property type="entry name" value="BIOTIN--PROTEIN LIGASE"/>
    <property type="match status" value="1"/>
</dbReference>
<dbReference type="Pfam" id="PF09825">
    <property type="entry name" value="BPL_N"/>
    <property type="match status" value="1"/>
</dbReference>
<dbReference type="GO" id="GO:0004077">
    <property type="term" value="F:biotin--[biotin carboxyl-carrier protein] ligase activity"/>
    <property type="evidence" value="ECO:0007669"/>
    <property type="project" value="InterPro"/>
</dbReference>
<dbReference type="InterPro" id="IPR004143">
    <property type="entry name" value="BPL_LPL_catalytic"/>
</dbReference>
<dbReference type="PANTHER" id="PTHR12835">
    <property type="entry name" value="BIOTIN PROTEIN LIGASE"/>
    <property type="match status" value="1"/>
</dbReference>
<dbReference type="InterPro" id="IPR019197">
    <property type="entry name" value="Biotin-prot_ligase_N"/>
</dbReference>